<dbReference type="SUPFAM" id="SSF52540">
    <property type="entry name" value="P-loop containing nucleoside triphosphate hydrolases"/>
    <property type="match status" value="1"/>
</dbReference>
<dbReference type="FunFam" id="3.40.50.300:FF:000326">
    <property type="entry name" value="P-loop containing nucleoside triphosphate hydrolase"/>
    <property type="match status" value="1"/>
</dbReference>
<feature type="compositionally biased region" description="Basic residues" evidence="6">
    <location>
        <begin position="2087"/>
        <end position="2099"/>
    </location>
</feature>
<dbReference type="Pfam" id="PF13087">
    <property type="entry name" value="AAA_12"/>
    <property type="match status" value="1"/>
</dbReference>
<evidence type="ECO:0000256" key="3">
    <source>
        <dbReference type="ARBA" id="ARBA00022801"/>
    </source>
</evidence>
<feature type="compositionally biased region" description="Basic residues" evidence="6">
    <location>
        <begin position="2112"/>
        <end position="2124"/>
    </location>
</feature>
<dbReference type="GO" id="GO:0005524">
    <property type="term" value="F:ATP binding"/>
    <property type="evidence" value="ECO:0007669"/>
    <property type="project" value="UniProtKB-KW"/>
</dbReference>
<dbReference type="InterPro" id="IPR027417">
    <property type="entry name" value="P-loop_NTPase"/>
</dbReference>
<evidence type="ECO:0000256" key="6">
    <source>
        <dbReference type="SAM" id="MobiDB-lite"/>
    </source>
</evidence>
<feature type="domain" description="Helicase SEN1 beta-barrel" evidence="10">
    <location>
        <begin position="1153"/>
        <end position="1260"/>
    </location>
</feature>
<keyword evidence="5" id="KW-0067">ATP-binding</keyword>
<proteinExistence type="inferred from homology"/>
<dbReference type="GO" id="GO:0016604">
    <property type="term" value="C:nuclear body"/>
    <property type="evidence" value="ECO:0007669"/>
    <property type="project" value="TreeGrafter"/>
</dbReference>
<dbReference type="OrthoDB" id="6513042at2759"/>
<feature type="domain" description="Helicase Sen1 N-terminal" evidence="7">
    <location>
        <begin position="80"/>
        <end position="855"/>
    </location>
</feature>
<dbReference type="InterPro" id="IPR047187">
    <property type="entry name" value="SF1_C_Upf1"/>
</dbReference>
<dbReference type="Gene3D" id="3.40.50.300">
    <property type="entry name" value="P-loop containing nucleotide triphosphate hydrolases"/>
    <property type="match status" value="2"/>
</dbReference>
<dbReference type="Pfam" id="PF13086">
    <property type="entry name" value="AAA_11"/>
    <property type="match status" value="1"/>
</dbReference>
<accession>A0A1L0AYG9</accession>
<evidence type="ECO:0000256" key="2">
    <source>
        <dbReference type="ARBA" id="ARBA00022741"/>
    </source>
</evidence>
<dbReference type="EMBL" id="FQNF01000009">
    <property type="protein sequence ID" value="SGZ38588.1"/>
    <property type="molecule type" value="Genomic_DNA"/>
</dbReference>
<dbReference type="InterPro" id="IPR056474">
    <property type="entry name" value="SEN1_barrel"/>
</dbReference>
<dbReference type="Proteomes" id="UP000183365">
    <property type="component" value="Unassembled WGS sequence"/>
</dbReference>
<comment type="similarity">
    <text evidence="1">Belongs to the DNA2/NAM7 helicase family.</text>
</comment>
<evidence type="ECO:0000313" key="12">
    <source>
        <dbReference type="Proteomes" id="UP000183365"/>
    </source>
</evidence>
<evidence type="ECO:0000259" key="8">
    <source>
        <dbReference type="Pfam" id="PF13086"/>
    </source>
</evidence>
<sequence length="2124" mass="243895">MNIKELNKSIDLLYQGGYTAKQGEHISKECLCFITDHKDDFNGHLFCKNDTHQIATFALTRLSYETDNKLELLLQISQASFYNCHSCLLKFYSERVRLYYYLSTILRMNHLNIEKFFDSIDGWRAKTYKRFDDLTDIDTMKQSAVTPLYDKEEVIVLDSDIESERDDEIINKLKPVLNKNQQLLFNEMLLNPNLLKNMFELKFIFMNIIDKAPDYLSENPIMKNSITPMVINQFFITNDPNHWSYKRITDLNKNDFKLNDENCQIISANLLEIIFQSIRLTTLLISPKDYYFKMSCILKLLTIQQIKEVSNIKQLKSIIKQYPEYKSFMVQLIRDLNAAVPTKSEYVHLILRTMNLVFDAYEKDDIWKTALQEFSIDHIITILKESNNKVLLKEKILVAQNNYKPDFMSINPNLNDFLLWVDSCYNSLSKSLDQKTFSRAFVNFVLKFVSDSNDLVPVAKGLLTSAGCVYLNKLLSIDEGRLAINNDLKLLQNKLSDVLGYRGVINKPDFLKSLINFSLKCQGTIRTNDSKLIEKISEPIFNLLLTCFQIDLNIYLLKIGQLQQDQSSVKLNEIPSFNSAVYDSIIEGLNFYDLSESQKVIFTSKLFKYLRDIHLVINMSNYTSITPQNIDMINKNVSQLMNKITTVISKIESDDYSFFSNALNQNQDALYGFWSCMFSDNRDLYSKIVDLLYSCFDEEDRIKNFLKILDTDIENNFSTLSKILKNLSHKQMFEPCYYGMTVLQDLIDATVLLIKEHSFKKNQFILDFWNEFWSFIKLLYSSAYKWSAILKIDILLEFCKTVMDLNKLAIESVSWFEKLIENDEKDSFLAPVVDVLPSLPPWLKLNDEALVDQCINLLVYILNMAHGNWSVNIKNAIIYDIFSVANKKDPLSGKVKKTLTNDEQRKKLIDCIYEINPVYTKELSDKLTKFASVDIKDVKFENIKPKASRISMDLAGFRSKMNTKTVSSKDKAEEQLKKSRALSGRIIHPPSAGGFNDFSSKNKATVELSSSSDDDDDSSVDEIKAMFGISKSNGLKQDTSHLKKKKEGIIMVDEFGNEIVKPSKKKQLSIEDLQKQEKTKLEKRLKVDVNPFFEEILQWDYKRTGDYPYDDFKFENTKQQYSSCVDYQKIMGPLLLLETWQQIIKTKTLDNPSNVITVDITNRVTVGRFFLVYATVPSKLWENGGFTESDLCGIGTNKSGSASALPRNSRSFELLDVVNYAKIDEVKNTRGDMKEVSIKISLKSKIGEMLSPGSTVLLTRLTSLTTSEREFTTLYGLQDYNLLKNLMVPKTSNISKAINSDEVSKIRKEYNVNQSQAEAIACVTTSSGISLIQGPPGTGKSKTIVSMMKFFFDEKNNKRVSNFPEMPISKRKILLCAPSNAAIDELMVRLSEGTKLKLVRIGRKEAVNSKVQHLVLSEQIDGKLKKPELISIDHNKYQQEIQKRNEIKNKLEVIKNDPKNNDNVDMQKTLDLLRVQLTQCNETLNIMRKERDSIRETNNIFRRKSEFEKKNLTQRILNEADIVCTTLSGSAQKQLEKLGLFFPTVVIDEACQCTELSTLVPLRYGAKQIIMVGDPNQLPPTVISNVAAGANYDESLFSRLIKGNSPYLLDVQYRMHPEISKFPSKQFYKSRLKDGPNMDIINQKPWFKDPIFRPYNFFSVVDGRESKSAAMSLSNVVEAEFVVKLVETLLKRYSNEYERGSDGSKKKLSFKNQIGVVSPYKEQVHLIRRLFDRKFGSMIFQTVAVETVDSFQGQEKTIMIFSCVRSSDTSTSIGFLKDYRRLNVALTRGKSNMWIVGNDNMLINDKLWGSLIRDAEERGSVVKGGETIFEKANSYYIGEVDENDDSTYSIAKSKLTKRKLEDSKNLAPEKVKKIKKTSLTDNKKTKLESVDVKDSYKETKKVNVPGVYIHEASASNNEPQENENVNHLTSGNQGRSILKTSKSYVKNSTSPMKKVQFNDNKDIKFYNKESYEDEYIGYVDQDSGVTSNYKNLDIDGHVIKKKAADVATKGKMNIGNYRKMKEEKKNKEIQAQQEDEDDDYQPLKKQKTSPVSAEDEDDDYKIAIPSKPAKTVEEEDDDEYQIPVKKGNNKQKAKNKIDKKKTSPFITDPYKRMKMKKKNKKNIK</sequence>
<dbReference type="GO" id="GO:0003678">
    <property type="term" value="F:DNA helicase activity"/>
    <property type="evidence" value="ECO:0007669"/>
    <property type="project" value="UniProtKB-ARBA"/>
</dbReference>
<gene>
    <name evidence="11" type="ORF">HGUI_00788</name>
</gene>
<evidence type="ECO:0000259" key="10">
    <source>
        <dbReference type="Pfam" id="PF23576"/>
    </source>
</evidence>
<dbReference type="GO" id="GO:0006369">
    <property type="term" value="P:termination of RNA polymerase II transcription"/>
    <property type="evidence" value="ECO:0007669"/>
    <property type="project" value="TreeGrafter"/>
</dbReference>
<keyword evidence="4" id="KW-0347">Helicase</keyword>
<dbReference type="PANTHER" id="PTHR10887:SF495">
    <property type="entry name" value="HELICASE SENATAXIN ISOFORM X1-RELATED"/>
    <property type="match status" value="1"/>
</dbReference>
<keyword evidence="3" id="KW-0378">Hydrolase</keyword>
<name>A0A1L0AYG9_9ASCO</name>
<keyword evidence="12" id="KW-1185">Reference proteome</keyword>
<dbReference type="GO" id="GO:0005694">
    <property type="term" value="C:chromosome"/>
    <property type="evidence" value="ECO:0007669"/>
    <property type="project" value="UniProtKB-ARBA"/>
</dbReference>
<keyword evidence="2" id="KW-0547">Nucleotide-binding</keyword>
<dbReference type="CDD" id="cd18808">
    <property type="entry name" value="SF1_C_Upf1"/>
    <property type="match status" value="1"/>
</dbReference>
<feature type="domain" description="DNA2/NAM7 helicase helicase" evidence="8">
    <location>
        <begin position="1312"/>
        <end position="1585"/>
    </location>
</feature>
<evidence type="ECO:0000259" key="9">
    <source>
        <dbReference type="Pfam" id="PF13087"/>
    </source>
</evidence>
<evidence type="ECO:0000256" key="5">
    <source>
        <dbReference type="ARBA" id="ARBA00022840"/>
    </source>
</evidence>
<organism evidence="11 12">
    <name type="scientific">Hanseniaspora guilliermondii</name>
    <dbReference type="NCBI Taxonomy" id="56406"/>
    <lineage>
        <taxon>Eukaryota</taxon>
        <taxon>Fungi</taxon>
        <taxon>Dikarya</taxon>
        <taxon>Ascomycota</taxon>
        <taxon>Saccharomycotina</taxon>
        <taxon>Saccharomycetes</taxon>
        <taxon>Saccharomycodales</taxon>
        <taxon>Saccharomycodaceae</taxon>
        <taxon>Hanseniaspora</taxon>
    </lineage>
</organism>
<dbReference type="PANTHER" id="PTHR10887">
    <property type="entry name" value="DNA2/NAM7 HELICASE FAMILY"/>
    <property type="match status" value="1"/>
</dbReference>
<dbReference type="Pfam" id="PF12726">
    <property type="entry name" value="SEN1_N"/>
    <property type="match status" value="1"/>
</dbReference>
<protein>
    <recommendedName>
        <fullName evidence="13">Helicase SEN1</fullName>
    </recommendedName>
</protein>
<dbReference type="VEuPathDB" id="FungiDB:HGUI_00788"/>
<dbReference type="InterPro" id="IPR024481">
    <property type="entry name" value="Helicase_Sen1_N"/>
</dbReference>
<dbReference type="InterPro" id="IPR041677">
    <property type="entry name" value="DNA2/NAM7_AAA_11"/>
</dbReference>
<reference evidence="12" key="1">
    <citation type="submission" date="2016-11" db="EMBL/GenBank/DDBJ databases">
        <authorList>
            <person name="Guldener U."/>
        </authorList>
    </citation>
    <scope>NUCLEOTIDE SEQUENCE [LARGE SCALE GENOMIC DNA]</scope>
</reference>
<dbReference type="Pfam" id="PF23576">
    <property type="entry name" value="SEN1_barrel"/>
    <property type="match status" value="1"/>
</dbReference>
<feature type="compositionally biased region" description="Basic and acidic residues" evidence="6">
    <location>
        <begin position="2019"/>
        <end position="2028"/>
    </location>
</feature>
<feature type="region of interest" description="Disordered" evidence="6">
    <location>
        <begin position="2017"/>
        <end position="2124"/>
    </location>
</feature>
<evidence type="ECO:0000313" key="11">
    <source>
        <dbReference type="EMBL" id="SGZ38588.1"/>
    </source>
</evidence>
<dbReference type="CDD" id="cd18042">
    <property type="entry name" value="DEXXQc_SETX"/>
    <property type="match status" value="1"/>
</dbReference>
<dbReference type="InterPro" id="IPR041679">
    <property type="entry name" value="DNA2/NAM7-like_C"/>
</dbReference>
<evidence type="ECO:0008006" key="13">
    <source>
        <dbReference type="Google" id="ProtNLM"/>
    </source>
</evidence>
<evidence type="ECO:0000259" key="7">
    <source>
        <dbReference type="Pfam" id="PF12726"/>
    </source>
</evidence>
<evidence type="ECO:0000256" key="1">
    <source>
        <dbReference type="ARBA" id="ARBA00007913"/>
    </source>
</evidence>
<feature type="domain" description="DNA2/NAM7 helicase-like C-terminal" evidence="9">
    <location>
        <begin position="1592"/>
        <end position="1799"/>
    </location>
</feature>
<evidence type="ECO:0000256" key="4">
    <source>
        <dbReference type="ARBA" id="ARBA00022806"/>
    </source>
</evidence>
<dbReference type="InterPro" id="IPR045055">
    <property type="entry name" value="DNA2/NAM7-like"/>
</dbReference>
<dbReference type="GO" id="GO:0016787">
    <property type="term" value="F:hydrolase activity"/>
    <property type="evidence" value="ECO:0007669"/>
    <property type="project" value="UniProtKB-KW"/>
</dbReference>
<dbReference type="GO" id="GO:0001147">
    <property type="term" value="F:transcription termination site sequence-specific DNA binding"/>
    <property type="evidence" value="ECO:0007669"/>
    <property type="project" value="TreeGrafter"/>
</dbReference>